<keyword evidence="2" id="KW-0472">Membrane</keyword>
<evidence type="ECO:0000313" key="4">
    <source>
        <dbReference type="Proteomes" id="UP000198802"/>
    </source>
</evidence>
<keyword evidence="4" id="KW-1185">Reference proteome</keyword>
<accession>A0A0S4QRD3</accession>
<dbReference type="EMBL" id="FAOZ01000017">
    <property type="protein sequence ID" value="CUU58165.1"/>
    <property type="molecule type" value="Genomic_DNA"/>
</dbReference>
<evidence type="ECO:0008006" key="5">
    <source>
        <dbReference type="Google" id="ProtNLM"/>
    </source>
</evidence>
<feature type="region of interest" description="Disordered" evidence="1">
    <location>
        <begin position="226"/>
        <end position="275"/>
    </location>
</feature>
<feature type="compositionally biased region" description="Polar residues" evidence="1">
    <location>
        <begin position="233"/>
        <end position="243"/>
    </location>
</feature>
<reference evidence="4" key="1">
    <citation type="submission" date="2015-11" db="EMBL/GenBank/DDBJ databases">
        <authorList>
            <person name="Varghese N."/>
        </authorList>
    </citation>
    <scope>NUCLEOTIDE SEQUENCE [LARGE SCALE GENOMIC DNA]</scope>
    <source>
        <strain evidence="4">DSM 45899</strain>
    </source>
</reference>
<dbReference type="AlphaFoldDB" id="A0A0S4QRD3"/>
<evidence type="ECO:0000256" key="1">
    <source>
        <dbReference type="SAM" id="MobiDB-lite"/>
    </source>
</evidence>
<keyword evidence="2" id="KW-0812">Transmembrane</keyword>
<keyword evidence="2" id="KW-1133">Transmembrane helix</keyword>
<proteinExistence type="predicted"/>
<dbReference type="Proteomes" id="UP000198802">
    <property type="component" value="Unassembled WGS sequence"/>
</dbReference>
<organism evidence="3 4">
    <name type="scientific">Parafrankia irregularis</name>
    <dbReference type="NCBI Taxonomy" id="795642"/>
    <lineage>
        <taxon>Bacteria</taxon>
        <taxon>Bacillati</taxon>
        <taxon>Actinomycetota</taxon>
        <taxon>Actinomycetes</taxon>
        <taxon>Frankiales</taxon>
        <taxon>Frankiaceae</taxon>
        <taxon>Parafrankia</taxon>
    </lineage>
</organism>
<gene>
    <name evidence="3" type="ORF">Ga0074812_11774</name>
</gene>
<protein>
    <recommendedName>
        <fullName evidence="5">Adhesin</fullName>
    </recommendedName>
</protein>
<name>A0A0S4QRD3_9ACTN</name>
<evidence type="ECO:0000313" key="3">
    <source>
        <dbReference type="EMBL" id="CUU58165.1"/>
    </source>
</evidence>
<evidence type="ECO:0000256" key="2">
    <source>
        <dbReference type="SAM" id="Phobius"/>
    </source>
</evidence>
<sequence>MITETRPVPAPRPPHRSGARAAWIAFGSVVAVTTLVYGAVSFMQLWAFDRSNTRGVFTQDVRSLDVHNGAGSTRIVATDADEIVVEAKVTYGLRKPRNESWVDGEKLVVQASCHPFLSQWCGVDYTIRVPADVAVHVRGSGGGVRVEGIDSAIDVSSSGGGVRVDDVGGPLRLRSSGGGITGQRLRSEMVDVSSSGGGVRLTFASAPSDAVVRSSGGGVTVVVPDTGEPYNIRASSSGGSVRTSEVRHDPSSPSRIDVGSSGGGVTVRYPDDARD</sequence>
<feature type="transmembrane region" description="Helical" evidence="2">
    <location>
        <begin position="21"/>
        <end position="47"/>
    </location>
</feature>